<feature type="region of interest" description="Disordered" evidence="1">
    <location>
        <begin position="479"/>
        <end position="509"/>
    </location>
</feature>
<feature type="non-terminal residue" evidence="2">
    <location>
        <position position="1"/>
    </location>
</feature>
<gene>
    <name evidence="2" type="ORF">Harvfovirus54_8</name>
</gene>
<name>A0A3G5A641_9VIRU</name>
<accession>A0A3G5A641</accession>
<organism evidence="2">
    <name type="scientific">Harvfovirus sp</name>
    <dbReference type="NCBI Taxonomy" id="2487768"/>
    <lineage>
        <taxon>Viruses</taxon>
        <taxon>Varidnaviria</taxon>
        <taxon>Bamfordvirae</taxon>
        <taxon>Nucleocytoviricota</taxon>
        <taxon>Megaviricetes</taxon>
        <taxon>Imitervirales</taxon>
        <taxon>Mimiviridae</taxon>
        <taxon>Klosneuvirinae</taxon>
    </lineage>
</organism>
<sequence length="561" mass="63661">GIDTLDRFRWKFNLFTTGDAQKNIFDGLDWEKYAISGSMIPAFLPIKPALFDSVVNKNDPEDKQWSTFFGHYYGSESDIDFMCNDDSVFDFMDSINNVRQLVMKNLSKAGEKTKTNIIVEPIKSTIIVINCQYVVEKLNEIREEVCDPSLTVEYIIANTNTNKIKEYFYGLYTTKKKENNKRQRKALMGKPVNTMYEDYFKHASIDDIKVELVDYEVVKDLSMPKDCETHFYLNDFREEGTKVAPEKNIMLLKIAENIKFKLKSDKLLHSIEAFRVKSQDFFSVVGRFHLPCVRGYYNGTSVYMMPSCITANMTGINIDYKYFAGIRDPIEILNKYRMRGYGTFLNATEKQHMIFYNSNVTKWGKMFAVDSKNKESVKNLFGFKDINHDMFKPGHFMKGFPLDVYAKLSRKPIKTLDDLRRFYKMKYNYDVSAVGLDMFRFRTISPDGTINPLNRWVMNACWDLLKSIPPAVAPKVPAAVTPAPAPAPASGPAPKVSAVGPSQPGPPAPMPALVAPPSIAIPLSPVHPKSVSKVPKVSALFQPIDFGLIQPPSSIVSIKLP</sequence>
<feature type="compositionally biased region" description="Low complexity" evidence="1">
    <location>
        <begin position="492"/>
        <end position="502"/>
    </location>
</feature>
<evidence type="ECO:0000313" key="2">
    <source>
        <dbReference type="EMBL" id="AYV81711.1"/>
    </source>
</evidence>
<dbReference type="EMBL" id="MK072296">
    <property type="protein sequence ID" value="AYV81711.1"/>
    <property type="molecule type" value="Genomic_DNA"/>
</dbReference>
<protein>
    <submittedName>
        <fullName evidence="2">Uncharacterized protein</fullName>
    </submittedName>
</protein>
<evidence type="ECO:0000256" key="1">
    <source>
        <dbReference type="SAM" id="MobiDB-lite"/>
    </source>
</evidence>
<proteinExistence type="predicted"/>
<reference evidence="2" key="1">
    <citation type="submission" date="2018-10" db="EMBL/GenBank/DDBJ databases">
        <title>Hidden diversity of soil giant viruses.</title>
        <authorList>
            <person name="Schulz F."/>
            <person name="Alteio L."/>
            <person name="Goudeau D."/>
            <person name="Ryan E.M."/>
            <person name="Malmstrom R.R."/>
            <person name="Blanchard J."/>
            <person name="Woyke T."/>
        </authorList>
    </citation>
    <scope>NUCLEOTIDE SEQUENCE</scope>
    <source>
        <strain evidence="2">HAV1</strain>
    </source>
</reference>